<feature type="site" description="Interaction with substrate tRNA" evidence="10">
    <location>
        <position position="100"/>
    </location>
</feature>
<evidence type="ECO:0000256" key="1">
    <source>
        <dbReference type="ARBA" id="ARBA00001946"/>
    </source>
</evidence>
<sequence>MSYNLLCVLGATATGKTNLAVALARYFSGEIISADSRQIYRAMNIGTGKDLEEYGEIPFHLIDIHPAGYKYNVFEYQQDFQIAFKEVTAKDKLPILCGGSGLYLEAVLENYEMQAVPENKALRKELEEKSLEELVELLKKHKTLHNTTDTSTKKRTIRALEIATYESEHPQQKIEKITLNPLIVGIKFDVKQRRERITKRLHARLEEGMVDEVKNLIDSGVNPNDLIYYGLEYKYITLYLTHQLSYDEMVSQLNTAIHRFAKRQMTWFRRMERKGIAIHWLDGNLSTEEKVAEVTQLWK</sequence>
<organism evidence="14 15">
    <name type="scientific">Balneicella halophila</name>
    <dbReference type="NCBI Taxonomy" id="1537566"/>
    <lineage>
        <taxon>Bacteria</taxon>
        <taxon>Pseudomonadati</taxon>
        <taxon>Bacteroidota</taxon>
        <taxon>Bacteroidia</taxon>
        <taxon>Bacteroidales</taxon>
        <taxon>Balneicellaceae</taxon>
        <taxon>Balneicella</taxon>
    </lineage>
</organism>
<evidence type="ECO:0000313" key="14">
    <source>
        <dbReference type="EMBL" id="PVX52497.1"/>
    </source>
</evidence>
<dbReference type="Gene3D" id="3.40.50.300">
    <property type="entry name" value="P-loop containing nucleotide triphosphate hydrolases"/>
    <property type="match status" value="2"/>
</dbReference>
<evidence type="ECO:0000256" key="5">
    <source>
        <dbReference type="ARBA" id="ARBA00022694"/>
    </source>
</evidence>
<comment type="caution">
    <text evidence="10">Lacks conserved residue(s) required for the propagation of feature annotation.</text>
</comment>
<comment type="similarity">
    <text evidence="3 10 13">Belongs to the IPP transferase family.</text>
</comment>
<name>A0A7L4UT61_BALHA</name>
<dbReference type="InterPro" id="IPR039657">
    <property type="entry name" value="Dimethylallyltransferase"/>
</dbReference>
<dbReference type="Proteomes" id="UP000251835">
    <property type="component" value="Unassembled WGS sequence"/>
</dbReference>
<feature type="binding site" evidence="10">
    <location>
        <begin position="10"/>
        <end position="17"/>
    </location>
    <ligand>
        <name>ATP</name>
        <dbReference type="ChEBI" id="CHEBI:30616"/>
    </ligand>
</feature>
<protein>
    <recommendedName>
        <fullName evidence="10">tRNA dimethylallyltransferase</fullName>
        <ecNumber evidence="10">2.5.1.75</ecNumber>
    </recommendedName>
    <alternativeName>
        <fullName evidence="10">Dimethylallyl diphosphate:tRNA dimethylallyltransferase</fullName>
        <shortName evidence="10">DMAPP:tRNA dimethylallyltransferase</shortName>
        <shortName evidence="10">DMATase</shortName>
    </alternativeName>
    <alternativeName>
        <fullName evidence="10">Isopentenyl-diphosphate:tRNA isopentenyltransferase</fullName>
        <shortName evidence="10">IPP transferase</shortName>
        <shortName evidence="10">IPPT</shortName>
        <shortName evidence="10">IPTase</shortName>
    </alternativeName>
</protein>
<keyword evidence="6 10" id="KW-0547">Nucleotide-binding</keyword>
<comment type="catalytic activity">
    <reaction evidence="9 10 11">
        <text>adenosine(37) in tRNA + dimethylallyl diphosphate = N(6)-dimethylallyladenosine(37) in tRNA + diphosphate</text>
        <dbReference type="Rhea" id="RHEA:26482"/>
        <dbReference type="Rhea" id="RHEA-COMP:10162"/>
        <dbReference type="Rhea" id="RHEA-COMP:10375"/>
        <dbReference type="ChEBI" id="CHEBI:33019"/>
        <dbReference type="ChEBI" id="CHEBI:57623"/>
        <dbReference type="ChEBI" id="CHEBI:74411"/>
        <dbReference type="ChEBI" id="CHEBI:74415"/>
        <dbReference type="EC" id="2.5.1.75"/>
    </reaction>
</comment>
<keyword evidence="4 10" id="KW-0808">Transferase</keyword>
<evidence type="ECO:0000256" key="13">
    <source>
        <dbReference type="RuleBase" id="RU003785"/>
    </source>
</evidence>
<evidence type="ECO:0000256" key="10">
    <source>
        <dbReference type="HAMAP-Rule" id="MF_00185"/>
    </source>
</evidence>
<dbReference type="SUPFAM" id="SSF52540">
    <property type="entry name" value="P-loop containing nucleoside triphosphate hydrolases"/>
    <property type="match status" value="2"/>
</dbReference>
<dbReference type="PANTHER" id="PTHR11088">
    <property type="entry name" value="TRNA DIMETHYLALLYLTRANSFERASE"/>
    <property type="match status" value="1"/>
</dbReference>
<dbReference type="InterPro" id="IPR018022">
    <property type="entry name" value="IPT"/>
</dbReference>
<evidence type="ECO:0000256" key="11">
    <source>
        <dbReference type="RuleBase" id="RU003783"/>
    </source>
</evidence>
<evidence type="ECO:0000256" key="4">
    <source>
        <dbReference type="ARBA" id="ARBA00022679"/>
    </source>
</evidence>
<keyword evidence="7 10" id="KW-0067">ATP-binding</keyword>
<dbReference type="NCBIfam" id="TIGR00174">
    <property type="entry name" value="miaA"/>
    <property type="match status" value="1"/>
</dbReference>
<keyword evidence="15" id="KW-1185">Reference proteome</keyword>
<dbReference type="GO" id="GO:0052381">
    <property type="term" value="F:tRNA dimethylallyltransferase activity"/>
    <property type="evidence" value="ECO:0007669"/>
    <property type="project" value="UniProtKB-UniRule"/>
</dbReference>
<proteinExistence type="inferred from homology"/>
<comment type="caution">
    <text evidence="14">The sequence shown here is derived from an EMBL/GenBank/DDBJ whole genome shotgun (WGS) entry which is preliminary data.</text>
</comment>
<evidence type="ECO:0000256" key="6">
    <source>
        <dbReference type="ARBA" id="ARBA00022741"/>
    </source>
</evidence>
<comment type="cofactor">
    <cofactor evidence="1 10">
        <name>Mg(2+)</name>
        <dbReference type="ChEBI" id="CHEBI:18420"/>
    </cofactor>
</comment>
<feature type="site" description="Interaction with substrate tRNA" evidence="10">
    <location>
        <position position="123"/>
    </location>
</feature>
<evidence type="ECO:0000256" key="7">
    <source>
        <dbReference type="ARBA" id="ARBA00022840"/>
    </source>
</evidence>
<dbReference type="OrthoDB" id="9776390at2"/>
<evidence type="ECO:0000313" key="15">
    <source>
        <dbReference type="Proteomes" id="UP000251835"/>
    </source>
</evidence>
<feature type="binding site" evidence="10">
    <location>
        <begin position="12"/>
        <end position="17"/>
    </location>
    <ligand>
        <name>substrate</name>
    </ligand>
</feature>
<comment type="subunit">
    <text evidence="10">Monomer.</text>
</comment>
<keyword evidence="5 10" id="KW-0819">tRNA processing</keyword>
<evidence type="ECO:0000256" key="2">
    <source>
        <dbReference type="ARBA" id="ARBA00003213"/>
    </source>
</evidence>
<dbReference type="EC" id="2.5.1.75" evidence="10"/>
<dbReference type="RefSeq" id="WP_116496027.1">
    <property type="nucleotide sequence ID" value="NZ_QENZ01000003.1"/>
</dbReference>
<dbReference type="InterPro" id="IPR027417">
    <property type="entry name" value="P-loop_NTPase"/>
</dbReference>
<dbReference type="EMBL" id="QENZ01000003">
    <property type="protein sequence ID" value="PVX52497.1"/>
    <property type="molecule type" value="Genomic_DNA"/>
</dbReference>
<reference evidence="14 15" key="1">
    <citation type="submission" date="2018-05" db="EMBL/GenBank/DDBJ databases">
        <title>Genomic Encyclopedia of Type Strains, Phase IV (KMG-IV): sequencing the most valuable type-strain genomes for metagenomic binning, comparative biology and taxonomic classification.</title>
        <authorList>
            <person name="Goeker M."/>
        </authorList>
    </citation>
    <scope>NUCLEOTIDE SEQUENCE [LARGE SCALE GENOMIC DNA]</scope>
    <source>
        <strain evidence="14 15">DSM 28579</strain>
    </source>
</reference>
<dbReference type="PANTHER" id="PTHR11088:SF60">
    <property type="entry name" value="TRNA DIMETHYLALLYLTRANSFERASE"/>
    <property type="match status" value="1"/>
</dbReference>
<dbReference type="GO" id="GO:0006400">
    <property type="term" value="P:tRNA modification"/>
    <property type="evidence" value="ECO:0007669"/>
    <property type="project" value="TreeGrafter"/>
</dbReference>
<dbReference type="Pfam" id="PF01715">
    <property type="entry name" value="IPPT"/>
    <property type="match status" value="1"/>
</dbReference>
<comment type="function">
    <text evidence="2 10 12">Catalyzes the transfer of a dimethylallyl group onto the adenine at position 37 in tRNAs that read codons beginning with uridine, leading to the formation of N6-(dimethylallyl)adenosine (i(6)A).</text>
</comment>
<keyword evidence="8 10" id="KW-0460">Magnesium</keyword>
<evidence type="ECO:0000256" key="3">
    <source>
        <dbReference type="ARBA" id="ARBA00005842"/>
    </source>
</evidence>
<dbReference type="GO" id="GO:0005524">
    <property type="term" value="F:ATP binding"/>
    <property type="evidence" value="ECO:0007669"/>
    <property type="project" value="UniProtKB-UniRule"/>
</dbReference>
<evidence type="ECO:0000256" key="12">
    <source>
        <dbReference type="RuleBase" id="RU003784"/>
    </source>
</evidence>
<feature type="region of interest" description="Interaction with substrate tRNA" evidence="10">
    <location>
        <begin position="35"/>
        <end position="38"/>
    </location>
</feature>
<evidence type="ECO:0000256" key="8">
    <source>
        <dbReference type="ARBA" id="ARBA00022842"/>
    </source>
</evidence>
<evidence type="ECO:0000256" key="9">
    <source>
        <dbReference type="ARBA" id="ARBA00049563"/>
    </source>
</evidence>
<dbReference type="HAMAP" id="MF_00185">
    <property type="entry name" value="IPP_trans"/>
    <property type="match status" value="1"/>
</dbReference>
<accession>A0A7L4UT61</accession>
<dbReference type="AlphaFoldDB" id="A0A7L4UT61"/>
<gene>
    <name evidence="10" type="primary">miaA</name>
    <name evidence="14" type="ORF">C7377_0820</name>
</gene>